<organism evidence="3 5">
    <name type="scientific">Solemya velum gill symbiont</name>
    <dbReference type="NCBI Taxonomy" id="2340"/>
    <lineage>
        <taxon>Bacteria</taxon>
        <taxon>Pseudomonadati</taxon>
        <taxon>Pseudomonadota</taxon>
        <taxon>Gammaproteobacteria</taxon>
        <taxon>sulfur-oxidizing symbionts</taxon>
    </lineage>
</organism>
<protein>
    <submittedName>
        <fullName evidence="4">Peptidase</fullName>
    </submittedName>
    <submittedName>
        <fullName evidence="3">SOS-response transcriptional repressor</fullName>
    </submittedName>
</protein>
<dbReference type="OrthoDB" id="9791537at2"/>
<feature type="region of interest" description="Disordered" evidence="1">
    <location>
        <begin position="1"/>
        <end position="27"/>
    </location>
</feature>
<comment type="caution">
    <text evidence="3">The sequence shown here is derived from an EMBL/GenBank/DDBJ whole genome shotgun (WGS) entry which is preliminary data.</text>
</comment>
<evidence type="ECO:0000313" key="5">
    <source>
        <dbReference type="Proteomes" id="UP000030856"/>
    </source>
</evidence>
<name>A0A0B0H628_SOVGS</name>
<dbReference type="STRING" id="2340.JV46_11240"/>
<proteinExistence type="predicted"/>
<dbReference type="Gene3D" id="2.10.109.10">
    <property type="entry name" value="Umud Fragment, subunit A"/>
    <property type="match status" value="1"/>
</dbReference>
<evidence type="ECO:0000256" key="1">
    <source>
        <dbReference type="SAM" id="MobiDB-lite"/>
    </source>
</evidence>
<dbReference type="InterPro" id="IPR036286">
    <property type="entry name" value="LexA/Signal_pep-like_sf"/>
</dbReference>
<evidence type="ECO:0000313" key="4">
    <source>
        <dbReference type="EMBL" id="OOY34669.1"/>
    </source>
</evidence>
<dbReference type="InterPro" id="IPR015927">
    <property type="entry name" value="Peptidase_S24_S26A/B/C"/>
</dbReference>
<dbReference type="EMBL" id="JRAA01000002">
    <property type="protein sequence ID" value="KHF24570.1"/>
    <property type="molecule type" value="Genomic_DNA"/>
</dbReference>
<keyword evidence="5" id="KW-1185">Reference proteome</keyword>
<dbReference type="CDD" id="cd06529">
    <property type="entry name" value="S24_LexA-like"/>
    <property type="match status" value="1"/>
</dbReference>
<reference evidence="4 6" key="2">
    <citation type="submission" date="2016-11" db="EMBL/GenBank/DDBJ databases">
        <title>Mixed transmission modes and dynamic genome evolution in an obligate animal-bacterial symbiosis.</title>
        <authorList>
            <person name="Russell S.L."/>
            <person name="Corbett-Detig R.B."/>
            <person name="Cavanaugh C.M."/>
        </authorList>
    </citation>
    <scope>NUCLEOTIDE SEQUENCE [LARGE SCALE GENOMIC DNA]</scope>
    <source>
        <strain evidence="4">MA-KB16</strain>
    </source>
</reference>
<accession>A0A0B0H628</accession>
<gene>
    <name evidence="4" type="ORF">BOV88_08660</name>
    <name evidence="3" type="ORF">JV46_11240</name>
</gene>
<dbReference type="eggNOG" id="COG1974">
    <property type="taxonomic scope" value="Bacteria"/>
</dbReference>
<dbReference type="RefSeq" id="WP_052132104.1">
    <property type="nucleotide sequence ID" value="NZ_JRAA01000002.1"/>
</dbReference>
<dbReference type="AlphaFoldDB" id="A0A0B0H628"/>
<evidence type="ECO:0000313" key="3">
    <source>
        <dbReference type="EMBL" id="KHF24570.1"/>
    </source>
</evidence>
<dbReference type="SUPFAM" id="SSF51306">
    <property type="entry name" value="LexA/Signal peptidase"/>
    <property type="match status" value="1"/>
</dbReference>
<evidence type="ECO:0000313" key="6">
    <source>
        <dbReference type="Proteomes" id="UP000190962"/>
    </source>
</evidence>
<sequence>MSEFPEVKIEIPGQEQQDDSSLSSCSSSEPFALQVLGDSMEPEFPDKCIIIIEPNDKCSNEAYVMADIEGSRWFRQYMNDDKGERLVAVNSEYPDIPLEGLNWKVEGIIVQRNIKRDIKHYEIY</sequence>
<dbReference type="InterPro" id="IPR039418">
    <property type="entry name" value="LexA-like"/>
</dbReference>
<dbReference type="GeneID" id="86992095"/>
<dbReference type="Proteomes" id="UP000190962">
    <property type="component" value="Unassembled WGS sequence"/>
</dbReference>
<evidence type="ECO:0000259" key="2">
    <source>
        <dbReference type="Pfam" id="PF00717"/>
    </source>
</evidence>
<dbReference type="Pfam" id="PF00717">
    <property type="entry name" value="Peptidase_S24"/>
    <property type="match status" value="1"/>
</dbReference>
<dbReference type="Proteomes" id="UP000030856">
    <property type="component" value="Unassembled WGS sequence"/>
</dbReference>
<feature type="domain" description="Peptidase S24/S26A/S26B/S26C" evidence="2">
    <location>
        <begin position="26"/>
        <end position="110"/>
    </location>
</feature>
<reference evidence="3 5" key="1">
    <citation type="journal article" date="2014" name="BMC Genomics">
        <title>The genome of the intracellular bacterium of the coastal bivalve, Solemya velum: a blueprint for thriving in and out of symbiosis.</title>
        <authorList>
            <person name="Dmytrenko O."/>
            <person name="Russell S.L."/>
            <person name="Loo W.T."/>
            <person name="Fontanez K.M."/>
            <person name="Liao L."/>
            <person name="Roeselers G."/>
            <person name="Sharma R."/>
            <person name="Stewart F.J."/>
            <person name="Newton I.L."/>
            <person name="Woyke T."/>
            <person name="Wu D."/>
            <person name="Lang J.M."/>
            <person name="Eisen J.A."/>
            <person name="Cavanaugh C.M."/>
        </authorList>
    </citation>
    <scope>NUCLEOTIDE SEQUENCE [LARGE SCALE GENOMIC DNA]</scope>
    <source>
        <strain evidence="3 5">WH</strain>
    </source>
</reference>
<dbReference type="EMBL" id="MPNX01000012">
    <property type="protein sequence ID" value="OOY34669.1"/>
    <property type="molecule type" value="Genomic_DNA"/>
</dbReference>